<sequence>MLSSCRAAFASSARRPLPRCAIQRTPLLLRKLNSDAARADYETKYADKLRKRAEEQGKTLDDLRRELKEQEAEKRRQQAALEAQQQAPKSTGAEGTSASSSSSSSAAPASGRRDSSPIKPLDSIFKLDRLLKGPLDASHLSALWNAYHSSRSSGTGRGFVSAVIPVATYNHMVDIASKYPNFVVPMRRPKQDTEEPTQNDSAYEFYCMEWGFHGAPPDPHANANPFAPPKPSANPQTSTVLFTPLQEYKLRQSFATPYLVLTHYTDLAQSHGVVLMRGEITPASSGAGADDGRYMLSQEDAHLLGLSVQKFYLWGGGVDTRTKLLKSFHETPAEFKWEELLEHADFPI</sequence>
<dbReference type="GO" id="GO:0005739">
    <property type="term" value="C:mitochondrion"/>
    <property type="evidence" value="ECO:0007669"/>
    <property type="project" value="UniProtKB-SubCell"/>
</dbReference>
<comment type="similarity">
    <text evidence="2">Belongs to the ATP11 family.</text>
</comment>
<name>S8FMN8_FOMSC</name>
<protein>
    <recommendedName>
        <fullName evidence="8">ATP11-domain-containing protein</fullName>
    </recommendedName>
</protein>
<accession>S8FMN8</accession>
<evidence type="ECO:0000313" key="7">
    <source>
        <dbReference type="Proteomes" id="UP000015241"/>
    </source>
</evidence>
<dbReference type="InParanoid" id="S8FMN8"/>
<dbReference type="PANTHER" id="PTHR13126">
    <property type="entry name" value="CHAPERONE ATP11"/>
    <property type="match status" value="1"/>
</dbReference>
<dbReference type="eggNOG" id="KOG3281">
    <property type="taxonomic scope" value="Eukaryota"/>
</dbReference>
<feature type="compositionally biased region" description="Low complexity" evidence="5">
    <location>
        <begin position="78"/>
        <end position="110"/>
    </location>
</feature>
<evidence type="ECO:0000256" key="2">
    <source>
        <dbReference type="ARBA" id="ARBA00009116"/>
    </source>
</evidence>
<reference evidence="6 7" key="1">
    <citation type="journal article" date="2012" name="Science">
        <title>The Paleozoic origin of enzymatic lignin decomposition reconstructed from 31 fungal genomes.</title>
        <authorList>
            <person name="Floudas D."/>
            <person name="Binder M."/>
            <person name="Riley R."/>
            <person name="Barry K."/>
            <person name="Blanchette R.A."/>
            <person name="Henrissat B."/>
            <person name="Martinez A.T."/>
            <person name="Otillar R."/>
            <person name="Spatafora J.W."/>
            <person name="Yadav J.S."/>
            <person name="Aerts A."/>
            <person name="Benoit I."/>
            <person name="Boyd A."/>
            <person name="Carlson A."/>
            <person name="Copeland A."/>
            <person name="Coutinho P.M."/>
            <person name="de Vries R.P."/>
            <person name="Ferreira P."/>
            <person name="Findley K."/>
            <person name="Foster B."/>
            <person name="Gaskell J."/>
            <person name="Glotzer D."/>
            <person name="Gorecki P."/>
            <person name="Heitman J."/>
            <person name="Hesse C."/>
            <person name="Hori C."/>
            <person name="Igarashi K."/>
            <person name="Jurgens J.A."/>
            <person name="Kallen N."/>
            <person name="Kersten P."/>
            <person name="Kohler A."/>
            <person name="Kuees U."/>
            <person name="Kumar T.K.A."/>
            <person name="Kuo A."/>
            <person name="LaButti K."/>
            <person name="Larrondo L.F."/>
            <person name="Lindquist E."/>
            <person name="Ling A."/>
            <person name="Lombard V."/>
            <person name="Lucas S."/>
            <person name="Lundell T."/>
            <person name="Martin R."/>
            <person name="McLaughlin D.J."/>
            <person name="Morgenstern I."/>
            <person name="Morin E."/>
            <person name="Murat C."/>
            <person name="Nagy L.G."/>
            <person name="Nolan M."/>
            <person name="Ohm R.A."/>
            <person name="Patyshakuliyeva A."/>
            <person name="Rokas A."/>
            <person name="Ruiz-Duenas F.J."/>
            <person name="Sabat G."/>
            <person name="Salamov A."/>
            <person name="Samejima M."/>
            <person name="Schmutz J."/>
            <person name="Slot J.C."/>
            <person name="St John F."/>
            <person name="Stenlid J."/>
            <person name="Sun H."/>
            <person name="Sun S."/>
            <person name="Syed K."/>
            <person name="Tsang A."/>
            <person name="Wiebenga A."/>
            <person name="Young D."/>
            <person name="Pisabarro A."/>
            <person name="Eastwood D.C."/>
            <person name="Martin F."/>
            <person name="Cullen D."/>
            <person name="Grigoriev I.V."/>
            <person name="Hibbett D.S."/>
        </authorList>
    </citation>
    <scope>NUCLEOTIDE SEQUENCE</scope>
    <source>
        <strain evidence="7">FP-58527</strain>
    </source>
</reference>
<evidence type="ECO:0008006" key="8">
    <source>
        <dbReference type="Google" id="ProtNLM"/>
    </source>
</evidence>
<feature type="region of interest" description="Disordered" evidence="5">
    <location>
        <begin position="54"/>
        <end position="118"/>
    </location>
</feature>
<dbReference type="GO" id="GO:0033615">
    <property type="term" value="P:mitochondrial proton-transporting ATP synthase complex assembly"/>
    <property type="evidence" value="ECO:0007669"/>
    <property type="project" value="TreeGrafter"/>
</dbReference>
<dbReference type="PANTHER" id="PTHR13126:SF0">
    <property type="entry name" value="ATP SYNTHASE MITOCHONDRIAL F1 COMPLEX ASSEMBLY FACTOR 1"/>
    <property type="match status" value="1"/>
</dbReference>
<dbReference type="STRING" id="743788.S8FMN8"/>
<comment type="subcellular location">
    <subcellularLocation>
        <location evidence="1">Mitochondrion</location>
    </subcellularLocation>
</comment>
<keyword evidence="4" id="KW-0496">Mitochondrion</keyword>
<dbReference type="Proteomes" id="UP000015241">
    <property type="component" value="Unassembled WGS sequence"/>
</dbReference>
<dbReference type="HOGENOM" id="CLU_054226_0_0_1"/>
<dbReference type="Pfam" id="PF06644">
    <property type="entry name" value="ATP11"/>
    <property type="match status" value="1"/>
</dbReference>
<proteinExistence type="inferred from homology"/>
<dbReference type="OrthoDB" id="16535at2759"/>
<evidence type="ECO:0000313" key="6">
    <source>
        <dbReference type="EMBL" id="EPS99584.1"/>
    </source>
</evidence>
<dbReference type="InterPro" id="IPR010591">
    <property type="entry name" value="ATP11"/>
</dbReference>
<evidence type="ECO:0000256" key="4">
    <source>
        <dbReference type="ARBA" id="ARBA00023128"/>
    </source>
</evidence>
<keyword evidence="7" id="KW-1185">Reference proteome</keyword>
<evidence type="ECO:0000256" key="1">
    <source>
        <dbReference type="ARBA" id="ARBA00004173"/>
    </source>
</evidence>
<feature type="compositionally biased region" description="Basic and acidic residues" evidence="5">
    <location>
        <begin position="54"/>
        <end position="76"/>
    </location>
</feature>
<dbReference type="FunCoup" id="S8FMN8">
    <property type="interactions" value="228"/>
</dbReference>
<evidence type="ECO:0000256" key="3">
    <source>
        <dbReference type="ARBA" id="ARBA00022946"/>
    </source>
</evidence>
<dbReference type="EMBL" id="KE504155">
    <property type="protein sequence ID" value="EPS99584.1"/>
    <property type="molecule type" value="Genomic_DNA"/>
</dbReference>
<organism evidence="6 7">
    <name type="scientific">Fomitopsis schrenkii</name>
    <name type="common">Brown rot fungus</name>
    <dbReference type="NCBI Taxonomy" id="2126942"/>
    <lineage>
        <taxon>Eukaryota</taxon>
        <taxon>Fungi</taxon>
        <taxon>Dikarya</taxon>
        <taxon>Basidiomycota</taxon>
        <taxon>Agaricomycotina</taxon>
        <taxon>Agaricomycetes</taxon>
        <taxon>Polyporales</taxon>
        <taxon>Fomitopsis</taxon>
    </lineage>
</organism>
<gene>
    <name evidence="6" type="ORF">FOMPIDRAFT_1024081</name>
</gene>
<evidence type="ECO:0000256" key="5">
    <source>
        <dbReference type="SAM" id="MobiDB-lite"/>
    </source>
</evidence>
<keyword evidence="3" id="KW-0809">Transit peptide</keyword>
<dbReference type="AlphaFoldDB" id="S8FMN8"/>